<dbReference type="Proteomes" id="UP001142489">
    <property type="component" value="Unassembled WGS sequence"/>
</dbReference>
<dbReference type="EMBL" id="JAPFRF010000011">
    <property type="protein sequence ID" value="KAJ7317139.1"/>
    <property type="molecule type" value="Genomic_DNA"/>
</dbReference>
<feature type="region of interest" description="Disordered" evidence="1">
    <location>
        <begin position="1"/>
        <end position="48"/>
    </location>
</feature>
<feature type="compositionally biased region" description="Polar residues" evidence="1">
    <location>
        <begin position="260"/>
        <end position="270"/>
    </location>
</feature>
<feature type="compositionally biased region" description="Low complexity" evidence="1">
    <location>
        <begin position="23"/>
        <end position="32"/>
    </location>
</feature>
<feature type="compositionally biased region" description="Basic and acidic residues" evidence="1">
    <location>
        <begin position="87"/>
        <end position="97"/>
    </location>
</feature>
<reference evidence="2" key="1">
    <citation type="journal article" date="2023" name="DNA Res.">
        <title>Chromosome-level genome assembly of Phrynocephalus forsythii using third-generation DNA sequencing and Hi-C analysis.</title>
        <authorList>
            <person name="Qi Y."/>
            <person name="Zhao W."/>
            <person name="Zhao Y."/>
            <person name="Niu C."/>
            <person name="Cao S."/>
            <person name="Zhang Y."/>
        </authorList>
    </citation>
    <scope>NUCLEOTIDE SEQUENCE</scope>
    <source>
        <tissue evidence="2">Muscle</tissue>
    </source>
</reference>
<dbReference type="OrthoDB" id="8728732at2759"/>
<evidence type="ECO:0000313" key="3">
    <source>
        <dbReference type="Proteomes" id="UP001142489"/>
    </source>
</evidence>
<dbReference type="AlphaFoldDB" id="A0A9Q0XJL7"/>
<feature type="region of interest" description="Disordered" evidence="1">
    <location>
        <begin position="128"/>
        <end position="155"/>
    </location>
</feature>
<gene>
    <name evidence="2" type="ORF">JRQ81_003301</name>
</gene>
<accession>A0A9Q0XJL7</accession>
<evidence type="ECO:0000256" key="1">
    <source>
        <dbReference type="SAM" id="MobiDB-lite"/>
    </source>
</evidence>
<feature type="region of interest" description="Disordered" evidence="1">
    <location>
        <begin position="243"/>
        <end position="270"/>
    </location>
</feature>
<protein>
    <submittedName>
        <fullName evidence="2">Uncharacterized protein</fullName>
    </submittedName>
</protein>
<evidence type="ECO:0000313" key="2">
    <source>
        <dbReference type="EMBL" id="KAJ7317139.1"/>
    </source>
</evidence>
<organism evidence="2 3">
    <name type="scientific">Phrynocephalus forsythii</name>
    <dbReference type="NCBI Taxonomy" id="171643"/>
    <lineage>
        <taxon>Eukaryota</taxon>
        <taxon>Metazoa</taxon>
        <taxon>Chordata</taxon>
        <taxon>Craniata</taxon>
        <taxon>Vertebrata</taxon>
        <taxon>Euteleostomi</taxon>
        <taxon>Lepidosauria</taxon>
        <taxon>Squamata</taxon>
        <taxon>Bifurcata</taxon>
        <taxon>Unidentata</taxon>
        <taxon>Episquamata</taxon>
        <taxon>Toxicofera</taxon>
        <taxon>Iguania</taxon>
        <taxon>Acrodonta</taxon>
        <taxon>Agamidae</taxon>
        <taxon>Agaminae</taxon>
        <taxon>Phrynocephalus</taxon>
    </lineage>
</organism>
<sequence>METTDQATSNWLKPGHMDERIQSELTSALSSDDSSKEDEDFLSGLNPEEKECLEYFIQTIRTLDEDGSEGDDEGCHEEMANSVGSEDQGKSGEDSSMHRRTSLETAPAMPLRPSGLSKMKTFQSVSEEVSASSLRSRSNSDYLKPGGSCRSRNSRPIHLRRFDTIMRSGVSVQELRSRFLLHLNRSTRVDRKPREAGAGMLHQLGPLLGIQKSPKDEALQKLGLLQINASVPNMTIPLVHVAGQQPQTSPGGNLDPEGTVGSTNTPEEPL</sequence>
<feature type="region of interest" description="Disordered" evidence="1">
    <location>
        <begin position="63"/>
        <end position="116"/>
    </location>
</feature>
<proteinExistence type="predicted"/>
<name>A0A9Q0XJL7_9SAUR</name>
<comment type="caution">
    <text evidence="2">The sequence shown here is derived from an EMBL/GenBank/DDBJ whole genome shotgun (WGS) entry which is preliminary data.</text>
</comment>
<feature type="compositionally biased region" description="Acidic residues" evidence="1">
    <location>
        <begin position="65"/>
        <end position="75"/>
    </location>
</feature>
<feature type="compositionally biased region" description="Polar residues" evidence="1">
    <location>
        <begin position="1"/>
        <end position="11"/>
    </location>
</feature>
<keyword evidence="3" id="KW-1185">Reference proteome</keyword>
<feature type="compositionally biased region" description="Low complexity" evidence="1">
    <location>
        <begin position="128"/>
        <end position="140"/>
    </location>
</feature>